<evidence type="ECO:0000313" key="2">
    <source>
        <dbReference type="EMBL" id="QDY88063.1"/>
    </source>
</evidence>
<organism evidence="2 3">
    <name type="scientific">Mycoplasma anserisalpingitidis</name>
    <dbReference type="NCBI Taxonomy" id="519450"/>
    <lineage>
        <taxon>Bacteria</taxon>
        <taxon>Bacillati</taxon>
        <taxon>Mycoplasmatota</taxon>
        <taxon>Mollicutes</taxon>
        <taxon>Mycoplasmataceae</taxon>
        <taxon>Mycoplasma</taxon>
    </lineage>
</organism>
<dbReference type="InterPro" id="IPR025159">
    <property type="entry name" value="AbiEi_N"/>
</dbReference>
<sequence length="192" mass="22909">MLEVFFSKNDLLTVREAKNLGISRYKLFNLVKKGYLERLKNGIYKKRETLNDEFAVISVKNENVVFSYHTALFLYDLSDRVPNIFHISVPQGYNVRHIKKHTNSIRVHYIKRENFELGISEIKTPYGNKVKIYDLERTICDIVSQRRNIDRQIYVDALKGYFKRRDKNLRKLIKYSVILGVEEEIRKYIEIL</sequence>
<dbReference type="Proteomes" id="UP000317512">
    <property type="component" value="Chromosome"/>
</dbReference>
<name>A0A5B8JFN4_9MOLU</name>
<reference evidence="3" key="1">
    <citation type="submission" date="2019-07" db="EMBL/GenBank/DDBJ databases">
        <title>Complete genome sequences of three Mycoplasma sp. 1220 strains.</title>
        <authorList>
            <person name="Grozner D."/>
            <person name="Forro B."/>
            <person name="Kovacs A.B."/>
            <person name="Marton S."/>
            <person name="Banyai K."/>
            <person name="Kreizinger Z."/>
            <person name="Sulyok K.M."/>
            <person name="Gyuranecz M."/>
        </authorList>
    </citation>
    <scope>NUCLEOTIDE SEQUENCE [LARGE SCALE GENOMIC DNA]</scope>
    <source>
        <strain evidence="3">MYCAV93</strain>
    </source>
</reference>
<protein>
    <submittedName>
        <fullName evidence="2">Transcriptional regulator</fullName>
    </submittedName>
</protein>
<dbReference type="Pfam" id="PF13338">
    <property type="entry name" value="AbiEi_4"/>
    <property type="match status" value="1"/>
</dbReference>
<dbReference type="RefSeq" id="WP_146308373.1">
    <property type="nucleotide sequence ID" value="NZ_CP041663.1"/>
</dbReference>
<gene>
    <name evidence="2" type="ORF">FOY43_00025</name>
</gene>
<dbReference type="EMBL" id="CP041663">
    <property type="protein sequence ID" value="QDY88063.1"/>
    <property type="molecule type" value="Genomic_DNA"/>
</dbReference>
<dbReference type="OrthoDB" id="9801429at2"/>
<dbReference type="AlphaFoldDB" id="A0A5B8JFN4"/>
<proteinExistence type="predicted"/>
<evidence type="ECO:0000313" key="3">
    <source>
        <dbReference type="Proteomes" id="UP000317512"/>
    </source>
</evidence>
<evidence type="ECO:0000259" key="1">
    <source>
        <dbReference type="Pfam" id="PF13338"/>
    </source>
</evidence>
<feature type="domain" description="AbiEi antitoxin N-terminal" evidence="1">
    <location>
        <begin position="7"/>
        <end position="44"/>
    </location>
</feature>
<accession>A0A5B8JFN4</accession>